<sequence length="75" mass="8488">MAFRVLHRWPTVVLASFHRRHITQATHGTVQSWVIRAVPVDCTPVVVVVVVQEAIRARHGSTMPVVRWVVCTKHA</sequence>
<name>A0A2M3ZT61_9DIPT</name>
<reference evidence="1" key="1">
    <citation type="submission" date="2018-01" db="EMBL/GenBank/DDBJ databases">
        <title>An insight into the sialome of Amazonian anophelines.</title>
        <authorList>
            <person name="Ribeiro J.M."/>
            <person name="Scarpassa V."/>
            <person name="Calvo E."/>
        </authorList>
    </citation>
    <scope>NUCLEOTIDE SEQUENCE</scope>
    <source>
        <tissue evidence="1">Salivary glands</tissue>
    </source>
</reference>
<protein>
    <submittedName>
        <fullName evidence="1">Putative secreted peptide</fullName>
    </submittedName>
</protein>
<evidence type="ECO:0000313" key="1">
    <source>
        <dbReference type="EMBL" id="MBW31731.1"/>
    </source>
</evidence>
<organism evidence="1">
    <name type="scientific">Anopheles braziliensis</name>
    <dbReference type="NCBI Taxonomy" id="58242"/>
    <lineage>
        <taxon>Eukaryota</taxon>
        <taxon>Metazoa</taxon>
        <taxon>Ecdysozoa</taxon>
        <taxon>Arthropoda</taxon>
        <taxon>Hexapoda</taxon>
        <taxon>Insecta</taxon>
        <taxon>Pterygota</taxon>
        <taxon>Neoptera</taxon>
        <taxon>Endopterygota</taxon>
        <taxon>Diptera</taxon>
        <taxon>Nematocera</taxon>
        <taxon>Culicoidea</taxon>
        <taxon>Culicidae</taxon>
        <taxon>Anophelinae</taxon>
        <taxon>Anopheles</taxon>
    </lineage>
</organism>
<dbReference type="EMBL" id="GGFM01010980">
    <property type="protein sequence ID" value="MBW31731.1"/>
    <property type="molecule type" value="Transcribed_RNA"/>
</dbReference>
<proteinExistence type="predicted"/>
<dbReference type="AlphaFoldDB" id="A0A2M3ZT61"/>
<accession>A0A2M3ZT61</accession>